<dbReference type="NCBIfam" id="TIGR01028">
    <property type="entry name" value="uS7_euk_arch"/>
    <property type="match status" value="1"/>
</dbReference>
<dbReference type="PANTHER" id="PTHR11205">
    <property type="entry name" value="RIBOSOMAL PROTEIN S7"/>
    <property type="match status" value="1"/>
</dbReference>
<feature type="region of interest" description="Disordered" evidence="5">
    <location>
        <begin position="391"/>
        <end position="422"/>
    </location>
</feature>
<gene>
    <name evidence="8" type="ORF">ADUPG1_010089</name>
</gene>
<dbReference type="Pfam" id="PF07992">
    <property type="entry name" value="Pyr_redox_2"/>
    <property type="match status" value="1"/>
</dbReference>
<feature type="compositionally biased region" description="Acidic residues" evidence="5">
    <location>
        <begin position="770"/>
        <end position="779"/>
    </location>
</feature>
<evidence type="ECO:0000256" key="5">
    <source>
        <dbReference type="SAM" id="MobiDB-lite"/>
    </source>
</evidence>
<dbReference type="InterPro" id="IPR036823">
    <property type="entry name" value="Ribosomal_uS7_dom_sf"/>
</dbReference>
<dbReference type="Gene3D" id="3.50.50.60">
    <property type="entry name" value="FAD/NAD(P)-binding domain"/>
    <property type="match status" value="1"/>
</dbReference>
<dbReference type="InterPro" id="IPR036188">
    <property type="entry name" value="FAD/NAD-bd_sf"/>
</dbReference>
<sequence>MSNVCLFGKWTTKNVVCEDRSLEDYITVAKTGFVPHSSARWASKRFRKAKCPIVERLTNSLMFHGRNTGKKVKAVVIVDHTFQIINLLTGENPIQVLVNAVINSGAREDSTRVGSSGSVRRQSVDVSPLRRVNQALSLLTAGARKAAFRSTKSIAECLANELIQASRSAAGSFAVTKRVEIERVAKKLTYSEMIRRARYKLSSNICKSESPFSSLAQPLSFIGTKALITTMIFFFFGAFPSAELISALLIYSVFYTIWQSILCFSFTCDPSTRVSSISSLFFTPLARRIHNITEDCNYGLLLSIYDQYLFKSFTSSLSMEDIVDLNSPLRLYALKDRNLSILSSEMVTGKDIIPYDVDKEVSRPKSRKMTTDNAAGLGTLHFTFSHSKISQSDRRALHGTSSSSLLRESGTTPSKQPFSPRERIDFHSFPSFSQSEEGVSMFRHLTAIEQSPAVSKRLLSKKSPPSKLNVRKQGLIPLSFLQTGTQFPSIPTHLQYDGRVVIIGSGMSACATALRLMMSSRRCDCTVISQDTLPFAYPLDLSVLAAEPRFANLERYLRERRVLRSGKYRLLSGRRAVSINKERRVLRSGKYRLLSGRRAVSINKYSNTIHCVDCTCGKTCDIPFDRLVIATGSSVYAPECLDSLSTRLIGGRRVVFKLSSCAQNMSELKYALLSLFCDCQASLSASQSTHISRPHIVIVGLGEESITLGESVLRLIPTAHVSFISCESHSLIHSKDKPVLSHKPTQVKEEDTLSASYKRTLLTKEKPSDASEEEEEEEKSPEAKKEGKVVSIARRDYEKESGSVSIGEEELDEVQDKEVKEVGDKLPSPSLFFPSLHLKPSIKHMVAKALVEHYGDRISIYTGAQIWNATDIGCKGKVCIRIQSRQRIEKGRTSYSEHVHVHGHSLDELEGSGRERRGRRGEMSIFSEDDSLQDLYTMPFYTDKYSTLMADIVVLGAKTSPNTGILTNARHLNGKLCTYPSQQVRGFENVFSVGSVCEERKVCQNTWESVRNGESLGYSLAQSRVPPAEEPPKFGHKESKPWSFSGVDINLKLTDSTCSIYLDP</sequence>
<dbReference type="CDD" id="cd14867">
    <property type="entry name" value="uS7_Eukaryote"/>
    <property type="match status" value="1"/>
</dbReference>
<feature type="compositionally biased region" description="Basic and acidic residues" evidence="5">
    <location>
        <begin position="780"/>
        <end position="789"/>
    </location>
</feature>
<evidence type="ECO:0000256" key="4">
    <source>
        <dbReference type="RuleBase" id="RU003619"/>
    </source>
</evidence>
<protein>
    <submittedName>
        <fullName evidence="8">Multi-domain containing protein</fullName>
    </submittedName>
</protein>
<feature type="compositionally biased region" description="Polar residues" evidence="5">
    <location>
        <begin position="399"/>
        <end position="417"/>
    </location>
</feature>
<dbReference type="SUPFAM" id="SSF47973">
    <property type="entry name" value="Ribosomal protein S7"/>
    <property type="match status" value="1"/>
</dbReference>
<evidence type="ECO:0000313" key="9">
    <source>
        <dbReference type="Proteomes" id="UP001057375"/>
    </source>
</evidence>
<dbReference type="InterPro" id="IPR023753">
    <property type="entry name" value="FAD/NAD-binding_dom"/>
</dbReference>
<dbReference type="Pfam" id="PF00177">
    <property type="entry name" value="Ribosomal_S7"/>
    <property type="match status" value="1"/>
</dbReference>
<dbReference type="Gene3D" id="1.10.455.10">
    <property type="entry name" value="Ribosomal protein S7 domain"/>
    <property type="match status" value="1"/>
</dbReference>
<reference evidence="8" key="1">
    <citation type="submission" date="2022-03" db="EMBL/GenBank/DDBJ databases">
        <title>Draft genome sequence of Aduncisulcus paluster, a free-living microaerophilic Fornicata.</title>
        <authorList>
            <person name="Yuyama I."/>
            <person name="Kume K."/>
            <person name="Tamura T."/>
            <person name="Inagaki Y."/>
            <person name="Hashimoto T."/>
        </authorList>
    </citation>
    <scope>NUCLEOTIDE SEQUENCE</scope>
    <source>
        <strain evidence="8">NY0171</strain>
    </source>
</reference>
<evidence type="ECO:0000313" key="8">
    <source>
        <dbReference type="EMBL" id="GKT37269.1"/>
    </source>
</evidence>
<feature type="domain" description="FAD/NAD(P)-binding" evidence="7">
    <location>
        <begin position="499"/>
        <end position="643"/>
    </location>
</feature>
<keyword evidence="3 4" id="KW-0687">Ribonucleoprotein</keyword>
<organism evidence="8 9">
    <name type="scientific">Aduncisulcus paluster</name>
    <dbReference type="NCBI Taxonomy" id="2918883"/>
    <lineage>
        <taxon>Eukaryota</taxon>
        <taxon>Metamonada</taxon>
        <taxon>Carpediemonas-like organisms</taxon>
        <taxon>Aduncisulcus</taxon>
    </lineage>
</organism>
<dbReference type="InterPro" id="IPR020606">
    <property type="entry name" value="Ribosomal_uS7_CS"/>
</dbReference>
<accession>A0ABQ5L0M2</accession>
<feature type="region of interest" description="Disordered" evidence="5">
    <location>
        <begin position="758"/>
        <end position="789"/>
    </location>
</feature>
<keyword evidence="2 4" id="KW-0689">Ribosomal protein</keyword>
<dbReference type="Proteomes" id="UP001057375">
    <property type="component" value="Unassembled WGS sequence"/>
</dbReference>
<evidence type="ECO:0000259" key="7">
    <source>
        <dbReference type="Pfam" id="PF07992"/>
    </source>
</evidence>
<dbReference type="EMBL" id="BQXS01011436">
    <property type="protein sequence ID" value="GKT37269.1"/>
    <property type="molecule type" value="Genomic_DNA"/>
</dbReference>
<proteinExistence type="inferred from homology"/>
<evidence type="ECO:0000259" key="6">
    <source>
        <dbReference type="Pfam" id="PF00177"/>
    </source>
</evidence>
<name>A0ABQ5L0M2_9EUKA</name>
<dbReference type="PROSITE" id="PS00052">
    <property type="entry name" value="RIBOSOMAL_S7"/>
    <property type="match status" value="1"/>
</dbReference>
<keyword evidence="9" id="KW-1185">Reference proteome</keyword>
<dbReference type="InterPro" id="IPR023798">
    <property type="entry name" value="Ribosomal_uS7_dom"/>
</dbReference>
<evidence type="ECO:0000256" key="1">
    <source>
        <dbReference type="ARBA" id="ARBA00007151"/>
    </source>
</evidence>
<dbReference type="InterPro" id="IPR000235">
    <property type="entry name" value="Ribosomal_uS7"/>
</dbReference>
<evidence type="ECO:0000256" key="3">
    <source>
        <dbReference type="ARBA" id="ARBA00023274"/>
    </source>
</evidence>
<evidence type="ECO:0000256" key="2">
    <source>
        <dbReference type="ARBA" id="ARBA00022980"/>
    </source>
</evidence>
<comment type="similarity">
    <text evidence="1 4">Belongs to the universal ribosomal protein uS7 family.</text>
</comment>
<comment type="caution">
    <text evidence="8">The sequence shown here is derived from an EMBL/GenBank/DDBJ whole genome shotgun (WGS) entry which is preliminary data.</text>
</comment>
<dbReference type="SUPFAM" id="SSF51905">
    <property type="entry name" value="FAD/NAD(P)-binding domain"/>
    <property type="match status" value="1"/>
</dbReference>
<dbReference type="InterPro" id="IPR005716">
    <property type="entry name" value="Ribosomal_uS7_euk/arc"/>
</dbReference>
<feature type="domain" description="Small ribosomal subunit protein uS7" evidence="6">
    <location>
        <begin position="32"/>
        <end position="186"/>
    </location>
</feature>